<accession>A0AAW2L4Q6</accession>
<proteinExistence type="predicted"/>
<protein>
    <submittedName>
        <fullName evidence="2">Uncharacterized protein</fullName>
    </submittedName>
</protein>
<reference evidence="2" key="2">
    <citation type="journal article" date="2024" name="Plant">
        <title>Genomic evolution and insights into agronomic trait innovations of Sesamum species.</title>
        <authorList>
            <person name="Miao H."/>
            <person name="Wang L."/>
            <person name="Qu L."/>
            <person name="Liu H."/>
            <person name="Sun Y."/>
            <person name="Le M."/>
            <person name="Wang Q."/>
            <person name="Wei S."/>
            <person name="Zheng Y."/>
            <person name="Lin W."/>
            <person name="Duan Y."/>
            <person name="Cao H."/>
            <person name="Xiong S."/>
            <person name="Wang X."/>
            <person name="Wei L."/>
            <person name="Li C."/>
            <person name="Ma Q."/>
            <person name="Ju M."/>
            <person name="Zhao R."/>
            <person name="Li G."/>
            <person name="Mu C."/>
            <person name="Tian Q."/>
            <person name="Mei H."/>
            <person name="Zhang T."/>
            <person name="Gao T."/>
            <person name="Zhang H."/>
        </authorList>
    </citation>
    <scope>NUCLEOTIDE SEQUENCE</scope>
    <source>
        <strain evidence="2">G01</strain>
    </source>
</reference>
<feature type="region of interest" description="Disordered" evidence="1">
    <location>
        <begin position="279"/>
        <end position="341"/>
    </location>
</feature>
<feature type="compositionally biased region" description="Low complexity" evidence="1">
    <location>
        <begin position="316"/>
        <end position="340"/>
    </location>
</feature>
<gene>
    <name evidence="2" type="ORF">Sangu_2269500</name>
</gene>
<organism evidence="2">
    <name type="scientific">Sesamum angustifolium</name>
    <dbReference type="NCBI Taxonomy" id="2727405"/>
    <lineage>
        <taxon>Eukaryota</taxon>
        <taxon>Viridiplantae</taxon>
        <taxon>Streptophyta</taxon>
        <taxon>Embryophyta</taxon>
        <taxon>Tracheophyta</taxon>
        <taxon>Spermatophyta</taxon>
        <taxon>Magnoliopsida</taxon>
        <taxon>eudicotyledons</taxon>
        <taxon>Gunneridae</taxon>
        <taxon>Pentapetalae</taxon>
        <taxon>asterids</taxon>
        <taxon>lamiids</taxon>
        <taxon>Lamiales</taxon>
        <taxon>Pedaliaceae</taxon>
        <taxon>Sesamum</taxon>
    </lineage>
</organism>
<dbReference type="AlphaFoldDB" id="A0AAW2L4Q6"/>
<reference evidence="2" key="1">
    <citation type="submission" date="2020-06" db="EMBL/GenBank/DDBJ databases">
        <authorList>
            <person name="Li T."/>
            <person name="Hu X."/>
            <person name="Zhang T."/>
            <person name="Song X."/>
            <person name="Zhang H."/>
            <person name="Dai N."/>
            <person name="Sheng W."/>
            <person name="Hou X."/>
            <person name="Wei L."/>
        </authorList>
    </citation>
    <scope>NUCLEOTIDE SEQUENCE</scope>
    <source>
        <strain evidence="2">G01</strain>
        <tissue evidence="2">Leaf</tissue>
    </source>
</reference>
<feature type="region of interest" description="Disordered" evidence="1">
    <location>
        <begin position="1"/>
        <end position="39"/>
    </location>
</feature>
<name>A0AAW2L4Q6_9LAMI</name>
<comment type="caution">
    <text evidence="2">The sequence shown here is derived from an EMBL/GenBank/DDBJ whole genome shotgun (WGS) entry which is preliminary data.</text>
</comment>
<evidence type="ECO:0000313" key="2">
    <source>
        <dbReference type="EMBL" id="KAL0314251.1"/>
    </source>
</evidence>
<dbReference type="EMBL" id="JACGWK010000015">
    <property type="protein sequence ID" value="KAL0314251.1"/>
    <property type="molecule type" value="Genomic_DNA"/>
</dbReference>
<sequence length="374" mass="40618">MHRIPKFFAHSSGRRKAGADSGARCSSSTASAKPKPRLDRMNAMKNINYEFSPSSTSASSSSSYYSAEESQRTRSLDFYGGKTSFRIDGIDGEIEIFCQTLGFSGIDDFAIPAEEYEAMKSGNRASSGLENGVNYDEVGELSGDSAGVGGVDVISQETEGSNMYIGFSENTDDIISKNCEESLDFGEMDTSEDTISGSRLGVSARISDVTLRDNVSWRLNESHGNGIKGVRPLILAPPPSISLPLIDKECSTWDILRSFAPESDTSFLRFKQGFCSEEDEEGAEVSGRERNEDEDQGEDTSRRIMASGENCVPSGSCSFTTTSNDDDSSSTTTEPMSSISPNGDVNVLFWSGRRVSSWVVDHLDLCMKELLSKL</sequence>
<evidence type="ECO:0000256" key="1">
    <source>
        <dbReference type="SAM" id="MobiDB-lite"/>
    </source>
</evidence>